<dbReference type="EnsemblMetazoa" id="GAUT007049-RA">
    <property type="protein sequence ID" value="GAUT007049-PA"/>
    <property type="gene ID" value="GAUT007049"/>
</dbReference>
<dbReference type="Proteomes" id="UP000078200">
    <property type="component" value="Unassembled WGS sequence"/>
</dbReference>
<protein>
    <submittedName>
        <fullName evidence="1">Uncharacterized protein</fullName>
    </submittedName>
</protein>
<accession>A0A1A9UJN5</accession>
<keyword evidence="2" id="KW-1185">Reference proteome</keyword>
<evidence type="ECO:0000313" key="1">
    <source>
        <dbReference type="EnsemblMetazoa" id="GAUT007049-PA"/>
    </source>
</evidence>
<evidence type="ECO:0000313" key="2">
    <source>
        <dbReference type="Proteomes" id="UP000078200"/>
    </source>
</evidence>
<organism evidence="1 2">
    <name type="scientific">Glossina austeni</name>
    <name type="common">Savannah tsetse fly</name>
    <dbReference type="NCBI Taxonomy" id="7395"/>
    <lineage>
        <taxon>Eukaryota</taxon>
        <taxon>Metazoa</taxon>
        <taxon>Ecdysozoa</taxon>
        <taxon>Arthropoda</taxon>
        <taxon>Hexapoda</taxon>
        <taxon>Insecta</taxon>
        <taxon>Pterygota</taxon>
        <taxon>Neoptera</taxon>
        <taxon>Endopterygota</taxon>
        <taxon>Diptera</taxon>
        <taxon>Brachycera</taxon>
        <taxon>Muscomorpha</taxon>
        <taxon>Hippoboscoidea</taxon>
        <taxon>Glossinidae</taxon>
        <taxon>Glossina</taxon>
    </lineage>
</organism>
<sequence>MEKLKRSRFSMAPDNHANAASKYSKQIFFDILNIHSQDLALMIILEGILKAQGLFFRGNGDITHTPSFSISIHWRLSVLLPNVNKSPFRGVFIFTDPIDEFEKLTLNS</sequence>
<name>A0A1A9UJN5_GLOAU</name>
<proteinExistence type="predicted"/>
<dbReference type="VEuPathDB" id="VectorBase:GAUT007049"/>
<dbReference type="AlphaFoldDB" id="A0A1A9UJN5"/>
<reference evidence="1" key="1">
    <citation type="submission" date="2020-05" db="UniProtKB">
        <authorList>
            <consortium name="EnsemblMetazoa"/>
        </authorList>
    </citation>
    <scope>IDENTIFICATION</scope>
    <source>
        <strain evidence="1">TTRI</strain>
    </source>
</reference>